<comment type="cofactor">
    <cofactor evidence="8">
        <name>Mg(2+)</name>
        <dbReference type="ChEBI" id="CHEBI:18420"/>
    </cofactor>
</comment>
<sequence length="200" mass="22435">MELDCTGVILAGGKNSRLPGKKKTFHRVGDTSILEKLCALFSKLFKETIIVVNEPEEFMGLDMMVATDIIPARCVLAGLHAGLFYTSYPYAYVTACDIPFASEAVIRHLVDRVRTGDHVVIPRTDDGLEPLSAVYSKECIPLIEDSLKNNIFMIKKFYKKKHVREVPVSVLKRLDPDMGFIFNVNTPSDLEKARQMAVKQ</sequence>
<evidence type="ECO:0000256" key="5">
    <source>
        <dbReference type="ARBA" id="ARBA00022842"/>
    </source>
</evidence>
<dbReference type="Gene3D" id="3.90.550.10">
    <property type="entry name" value="Spore Coat Polysaccharide Biosynthesis Protein SpsA, Chain A"/>
    <property type="match status" value="1"/>
</dbReference>
<dbReference type="CDD" id="cd02503">
    <property type="entry name" value="MobA"/>
    <property type="match status" value="1"/>
</dbReference>
<keyword evidence="2 8" id="KW-0808">Transferase</keyword>
<dbReference type="GO" id="GO:1902758">
    <property type="term" value="P:bis(molybdopterin guanine dinucleotide)molybdenum biosynthetic process"/>
    <property type="evidence" value="ECO:0007669"/>
    <property type="project" value="TreeGrafter"/>
</dbReference>
<reference evidence="10 11" key="1">
    <citation type="journal article" date="2013" name="Genome Announc.">
        <title>Draft Genome Sequence of Desulfotignum phosphitoxidans DSM 13687 Strain FiPS-3.</title>
        <authorList>
            <person name="Poehlein A."/>
            <person name="Daniel R."/>
            <person name="Simeonova D.D."/>
        </authorList>
    </citation>
    <scope>NUCLEOTIDE SEQUENCE [LARGE SCALE GENOMIC DNA]</scope>
    <source>
        <strain evidence="10 11">DSM 13687</strain>
    </source>
</reference>
<dbReference type="RefSeq" id="WP_006963835.1">
    <property type="nucleotide sequence ID" value="NZ_APJX01000001.1"/>
</dbReference>
<dbReference type="GO" id="GO:0061603">
    <property type="term" value="F:molybdenum cofactor guanylyltransferase activity"/>
    <property type="evidence" value="ECO:0007669"/>
    <property type="project" value="UniProtKB-EC"/>
</dbReference>
<evidence type="ECO:0000256" key="1">
    <source>
        <dbReference type="ARBA" id="ARBA00022490"/>
    </source>
</evidence>
<keyword evidence="5 8" id="KW-0460">Magnesium</keyword>
<feature type="domain" description="MobA-like NTP transferase" evidence="9">
    <location>
        <begin position="7"/>
        <end position="148"/>
    </location>
</feature>
<dbReference type="AlphaFoldDB" id="S0G7I1"/>
<keyword evidence="1 8" id="KW-0963">Cytoplasm</keyword>
<organism evidence="10 11">
    <name type="scientific">Desulfotignum phosphitoxidans DSM 13687</name>
    <dbReference type="NCBI Taxonomy" id="1286635"/>
    <lineage>
        <taxon>Bacteria</taxon>
        <taxon>Pseudomonadati</taxon>
        <taxon>Thermodesulfobacteriota</taxon>
        <taxon>Desulfobacteria</taxon>
        <taxon>Desulfobacterales</taxon>
        <taxon>Desulfobacteraceae</taxon>
        <taxon>Desulfotignum</taxon>
    </lineage>
</organism>
<dbReference type="Proteomes" id="UP000014216">
    <property type="component" value="Unassembled WGS sequence"/>
</dbReference>
<keyword evidence="11" id="KW-1185">Reference proteome</keyword>
<dbReference type="PANTHER" id="PTHR19136">
    <property type="entry name" value="MOLYBDENUM COFACTOR GUANYLYLTRANSFERASE"/>
    <property type="match status" value="1"/>
</dbReference>
<comment type="catalytic activity">
    <reaction evidence="8">
        <text>Mo-molybdopterin + GTP + H(+) = Mo-molybdopterin guanine dinucleotide + diphosphate</text>
        <dbReference type="Rhea" id="RHEA:34243"/>
        <dbReference type="ChEBI" id="CHEBI:15378"/>
        <dbReference type="ChEBI" id="CHEBI:33019"/>
        <dbReference type="ChEBI" id="CHEBI:37565"/>
        <dbReference type="ChEBI" id="CHEBI:71302"/>
        <dbReference type="ChEBI" id="CHEBI:71310"/>
        <dbReference type="EC" id="2.7.7.77"/>
    </reaction>
</comment>
<feature type="binding site" evidence="8">
    <location>
        <begin position="10"/>
        <end position="12"/>
    </location>
    <ligand>
        <name>GTP</name>
        <dbReference type="ChEBI" id="CHEBI:37565"/>
    </ligand>
</feature>
<dbReference type="GO" id="GO:0005737">
    <property type="term" value="C:cytoplasm"/>
    <property type="evidence" value="ECO:0007669"/>
    <property type="project" value="UniProtKB-SubCell"/>
</dbReference>
<dbReference type="GO" id="GO:0046872">
    <property type="term" value="F:metal ion binding"/>
    <property type="evidence" value="ECO:0007669"/>
    <property type="project" value="UniProtKB-KW"/>
</dbReference>
<comment type="function">
    <text evidence="8">Transfers a GMP moiety from GTP to Mo-molybdopterin (Mo-MPT) cofactor (Moco or molybdenum cofactor) to form Mo-molybdopterin guanine dinucleotide (Mo-MGD) cofactor.</text>
</comment>
<feature type="binding site" evidence="8">
    <location>
        <position position="97"/>
    </location>
    <ligand>
        <name>Mg(2+)</name>
        <dbReference type="ChEBI" id="CHEBI:18420"/>
    </ligand>
</feature>
<evidence type="ECO:0000256" key="4">
    <source>
        <dbReference type="ARBA" id="ARBA00022741"/>
    </source>
</evidence>
<evidence type="ECO:0000256" key="7">
    <source>
        <dbReference type="ARBA" id="ARBA00023150"/>
    </source>
</evidence>
<dbReference type="SUPFAM" id="SSF53448">
    <property type="entry name" value="Nucleotide-diphospho-sugar transferases"/>
    <property type="match status" value="1"/>
</dbReference>
<evidence type="ECO:0000259" key="9">
    <source>
        <dbReference type="Pfam" id="PF12804"/>
    </source>
</evidence>
<comment type="caution">
    <text evidence="10">The sequence shown here is derived from an EMBL/GenBank/DDBJ whole genome shotgun (WGS) entry which is preliminary data.</text>
</comment>
<comment type="caution">
    <text evidence="8">Lacks conserved residue(s) required for the propagation of feature annotation.</text>
</comment>
<dbReference type="PANTHER" id="PTHR19136:SF81">
    <property type="entry name" value="MOLYBDENUM COFACTOR GUANYLYLTRANSFERASE"/>
    <property type="match status" value="1"/>
</dbReference>
<evidence type="ECO:0000256" key="3">
    <source>
        <dbReference type="ARBA" id="ARBA00022723"/>
    </source>
</evidence>
<keyword evidence="7 8" id="KW-0501">Molybdenum cofactor biosynthesis</keyword>
<dbReference type="InterPro" id="IPR013482">
    <property type="entry name" value="Molybde_CF_guanTrfase"/>
</dbReference>
<dbReference type="InterPro" id="IPR025877">
    <property type="entry name" value="MobA-like_NTP_Trfase"/>
</dbReference>
<dbReference type="Pfam" id="PF12804">
    <property type="entry name" value="NTP_transf_3"/>
    <property type="match status" value="1"/>
</dbReference>
<evidence type="ECO:0000256" key="6">
    <source>
        <dbReference type="ARBA" id="ARBA00023134"/>
    </source>
</evidence>
<accession>S0G7I1</accession>
<keyword evidence="3 8" id="KW-0479">Metal-binding</keyword>
<name>S0G7I1_9BACT</name>
<keyword evidence="4 8" id="KW-0547">Nucleotide-binding</keyword>
<evidence type="ECO:0000313" key="11">
    <source>
        <dbReference type="Proteomes" id="UP000014216"/>
    </source>
</evidence>
<evidence type="ECO:0000313" key="10">
    <source>
        <dbReference type="EMBL" id="EMS81167.1"/>
    </source>
</evidence>
<evidence type="ECO:0000256" key="2">
    <source>
        <dbReference type="ARBA" id="ARBA00022679"/>
    </source>
</evidence>
<comment type="similarity">
    <text evidence="8">Belongs to the MobA family.</text>
</comment>
<dbReference type="OrthoDB" id="9788394at2"/>
<comment type="subcellular location">
    <subcellularLocation>
        <location evidence="8">Cytoplasm</location>
    </subcellularLocation>
</comment>
<keyword evidence="6 8" id="KW-0342">GTP-binding</keyword>
<gene>
    <name evidence="8 10" type="primary">mobA</name>
    <name evidence="10" type="ORF">Dpo_1c03060</name>
</gene>
<feature type="binding site" evidence="8">
    <location>
        <position position="68"/>
    </location>
    <ligand>
        <name>GTP</name>
        <dbReference type="ChEBI" id="CHEBI:37565"/>
    </ligand>
</feature>
<dbReference type="EMBL" id="APJX01000001">
    <property type="protein sequence ID" value="EMS81167.1"/>
    <property type="molecule type" value="Genomic_DNA"/>
</dbReference>
<comment type="domain">
    <text evidence="8">The N-terminal domain determines nucleotide recognition and specific binding, while the C-terminal domain determines the specific binding to the target protein.</text>
</comment>
<protein>
    <recommendedName>
        <fullName evidence="8">Probable molybdenum cofactor guanylyltransferase</fullName>
        <shortName evidence="8">MoCo guanylyltransferase</shortName>
        <ecNumber evidence="8">2.7.7.77</ecNumber>
    </recommendedName>
    <alternativeName>
        <fullName evidence="8">GTP:molybdopterin guanylyltransferase</fullName>
    </alternativeName>
    <alternativeName>
        <fullName evidence="8">Mo-MPT guanylyltransferase</fullName>
    </alternativeName>
    <alternativeName>
        <fullName evidence="8">Molybdopterin guanylyltransferase</fullName>
    </alternativeName>
    <alternativeName>
        <fullName evidence="8">Molybdopterin-guanine dinucleotide synthase</fullName>
        <shortName evidence="8">MGD synthase</shortName>
    </alternativeName>
</protein>
<dbReference type="GO" id="GO:0005525">
    <property type="term" value="F:GTP binding"/>
    <property type="evidence" value="ECO:0007669"/>
    <property type="project" value="UniProtKB-UniRule"/>
</dbReference>
<proteinExistence type="inferred from homology"/>
<evidence type="ECO:0000256" key="8">
    <source>
        <dbReference type="HAMAP-Rule" id="MF_00316"/>
    </source>
</evidence>
<feature type="binding site" evidence="8">
    <location>
        <position position="23"/>
    </location>
    <ligand>
        <name>GTP</name>
        <dbReference type="ChEBI" id="CHEBI:37565"/>
    </ligand>
</feature>
<feature type="binding site" evidence="8">
    <location>
        <position position="97"/>
    </location>
    <ligand>
        <name>GTP</name>
        <dbReference type="ChEBI" id="CHEBI:37565"/>
    </ligand>
</feature>
<dbReference type="InterPro" id="IPR029044">
    <property type="entry name" value="Nucleotide-diphossugar_trans"/>
</dbReference>
<dbReference type="EC" id="2.7.7.77" evidence="8"/>
<dbReference type="HAMAP" id="MF_00316">
    <property type="entry name" value="MobA"/>
    <property type="match status" value="1"/>
</dbReference>